<dbReference type="EMBL" id="HE797101">
    <property type="protein sequence ID" value="CCM03083.1"/>
    <property type="molecule type" value="Genomic_DNA"/>
</dbReference>
<proteinExistence type="predicted"/>
<dbReference type="InParanoid" id="J4G8T0"/>
<dbReference type="RefSeq" id="XP_012182366.1">
    <property type="nucleotide sequence ID" value="XM_012326976.1"/>
</dbReference>
<keyword evidence="3" id="KW-1185">Reference proteome</keyword>
<feature type="region of interest" description="Disordered" evidence="1">
    <location>
        <begin position="63"/>
        <end position="89"/>
    </location>
</feature>
<name>J4G8T0_9APHY</name>
<evidence type="ECO:0000313" key="2">
    <source>
        <dbReference type="EMBL" id="CCM03083.1"/>
    </source>
</evidence>
<evidence type="ECO:0000313" key="3">
    <source>
        <dbReference type="Proteomes" id="UP000006352"/>
    </source>
</evidence>
<dbReference type="OrthoDB" id="3063716at2759"/>
<gene>
    <name evidence="2" type="ORF">FIBRA_05203</name>
</gene>
<evidence type="ECO:0000256" key="1">
    <source>
        <dbReference type="SAM" id="MobiDB-lite"/>
    </source>
</evidence>
<sequence length="308" mass="34329">MSMIPRFANPHSLADSLEPTTRKVIEQENTAVANSEQSGEQTGVLVELERLVKRSIGDIYLNPTEDPSIVSQKKRRKTQNNVSDSHPEDSLPFRLISRSLPPGLVLLDVPPPPVILVNEPPCEDDDEEADRRRARAAATAVNFDWIIQESRVPVSPRNCTQKKVTNVAGDLPVPHPTLMVVGLVKPPPATSRLALSLPADFALSSPHELPSEGVGCPLVDVAIQQESTTPAKRRWRRSRSARQRPPATFWRPLQEWGPRASGYAMGYEGSWAVSHDDPQRYKYQRDTMRKGAVSSWDNSYLTDAYRAK</sequence>
<feature type="region of interest" description="Disordered" evidence="1">
    <location>
        <begin position="1"/>
        <end position="20"/>
    </location>
</feature>
<accession>J4G8T0</accession>
<dbReference type="Proteomes" id="UP000006352">
    <property type="component" value="Unassembled WGS sequence"/>
</dbReference>
<dbReference type="GeneID" id="24097994"/>
<dbReference type="HOGENOM" id="CLU_088642_0_0_1"/>
<dbReference type="AlphaFoldDB" id="J4G8T0"/>
<protein>
    <submittedName>
        <fullName evidence="2">Uncharacterized protein</fullName>
    </submittedName>
</protein>
<organism evidence="2 3">
    <name type="scientific">Fibroporia radiculosa</name>
    <dbReference type="NCBI Taxonomy" id="599839"/>
    <lineage>
        <taxon>Eukaryota</taxon>
        <taxon>Fungi</taxon>
        <taxon>Dikarya</taxon>
        <taxon>Basidiomycota</taxon>
        <taxon>Agaricomycotina</taxon>
        <taxon>Agaricomycetes</taxon>
        <taxon>Polyporales</taxon>
        <taxon>Fibroporiaceae</taxon>
        <taxon>Fibroporia</taxon>
    </lineage>
</organism>
<reference evidence="2 3" key="1">
    <citation type="journal article" date="2012" name="Appl. Environ. Microbiol.">
        <title>Short-read sequencing for genomic analysis of the brown rot fungus Fibroporia radiculosa.</title>
        <authorList>
            <person name="Tang J.D."/>
            <person name="Perkins A.D."/>
            <person name="Sonstegard T.S."/>
            <person name="Schroeder S.G."/>
            <person name="Burgess S.C."/>
            <person name="Diehl S.V."/>
        </authorList>
    </citation>
    <scope>NUCLEOTIDE SEQUENCE [LARGE SCALE GENOMIC DNA]</scope>
    <source>
        <strain evidence="2 3">TFFH 294</strain>
    </source>
</reference>